<accession>A0A7G5GZ91</accession>
<dbReference type="EMBL" id="CP059732">
    <property type="protein sequence ID" value="QMW04183.1"/>
    <property type="molecule type" value="Genomic_DNA"/>
</dbReference>
<sequence length="99" mass="11514">MKDKMIWQHNTVKLMWNGGIYLSICVVLFLFWVLFFLTPNVSPLWQQVVGCILLPFGLLIKLPANTLGGIAICMVLNTLFWAIFPLIIQERFFQTQRKI</sequence>
<evidence type="ECO:0000256" key="1">
    <source>
        <dbReference type="SAM" id="Phobius"/>
    </source>
</evidence>
<feature type="transmembrane region" description="Helical" evidence="1">
    <location>
        <begin position="20"/>
        <end position="37"/>
    </location>
</feature>
<dbReference type="RefSeq" id="WP_182461437.1">
    <property type="nucleotide sequence ID" value="NZ_CP059732.1"/>
</dbReference>
<proteinExistence type="predicted"/>
<name>A0A7G5GZ91_9BACT</name>
<keyword evidence="1" id="KW-0472">Membrane</keyword>
<protein>
    <submittedName>
        <fullName evidence="2">Uncharacterized protein</fullName>
    </submittedName>
</protein>
<dbReference type="AlphaFoldDB" id="A0A7G5GZ91"/>
<reference evidence="2 3" key="1">
    <citation type="submission" date="2020-07" db="EMBL/GenBank/DDBJ databases">
        <title>Spirosoma foliorum sp. nov., isolated from the leaves on the Nejang mountain Korea, Republic of.</title>
        <authorList>
            <person name="Ho H."/>
            <person name="Lee Y.-J."/>
            <person name="Nurcahyanto D.-A."/>
            <person name="Kim S.-G."/>
        </authorList>
    </citation>
    <scope>NUCLEOTIDE SEQUENCE [LARGE SCALE GENOMIC DNA]</scope>
    <source>
        <strain evidence="2 3">PL0136</strain>
    </source>
</reference>
<evidence type="ECO:0000313" key="2">
    <source>
        <dbReference type="EMBL" id="QMW04183.1"/>
    </source>
</evidence>
<keyword evidence="1" id="KW-1133">Transmembrane helix</keyword>
<organism evidence="2 3">
    <name type="scientific">Spirosoma foliorum</name>
    <dbReference type="NCBI Taxonomy" id="2710596"/>
    <lineage>
        <taxon>Bacteria</taxon>
        <taxon>Pseudomonadati</taxon>
        <taxon>Bacteroidota</taxon>
        <taxon>Cytophagia</taxon>
        <taxon>Cytophagales</taxon>
        <taxon>Cytophagaceae</taxon>
        <taxon>Spirosoma</taxon>
    </lineage>
</organism>
<dbReference type="Proteomes" id="UP000515369">
    <property type="component" value="Chromosome"/>
</dbReference>
<evidence type="ECO:0000313" key="3">
    <source>
        <dbReference type="Proteomes" id="UP000515369"/>
    </source>
</evidence>
<gene>
    <name evidence="2" type="ORF">H3H32_04305</name>
</gene>
<keyword evidence="3" id="KW-1185">Reference proteome</keyword>
<dbReference type="KEGG" id="sfol:H3H32_04305"/>
<feature type="transmembrane region" description="Helical" evidence="1">
    <location>
        <begin position="68"/>
        <end position="88"/>
    </location>
</feature>
<keyword evidence="1" id="KW-0812">Transmembrane</keyword>